<organism evidence="1 2">
    <name type="scientific">Candidatus Magnetoglobus multicellularis str. Araruama</name>
    <dbReference type="NCBI Taxonomy" id="890399"/>
    <lineage>
        <taxon>Bacteria</taxon>
        <taxon>Pseudomonadati</taxon>
        <taxon>Thermodesulfobacteriota</taxon>
        <taxon>Desulfobacteria</taxon>
        <taxon>Desulfobacterales</taxon>
        <taxon>Desulfobacteraceae</taxon>
        <taxon>Candidatus Magnetoglobus</taxon>
    </lineage>
</organism>
<proteinExistence type="predicted"/>
<comment type="caution">
    <text evidence="1">The sequence shown here is derived from an EMBL/GenBank/DDBJ whole genome shotgun (WGS) entry which is preliminary data.</text>
</comment>
<protein>
    <submittedName>
        <fullName evidence="1">SEC-C motif domain protein</fullName>
    </submittedName>
</protein>
<gene>
    <name evidence="1" type="ORF">OMM_03838</name>
</gene>
<dbReference type="EMBL" id="ATBP01000605">
    <property type="protein sequence ID" value="ETR69596.1"/>
    <property type="molecule type" value="Genomic_DNA"/>
</dbReference>
<dbReference type="Proteomes" id="UP000189670">
    <property type="component" value="Unassembled WGS sequence"/>
</dbReference>
<name>A0A1V1P4B9_9BACT</name>
<dbReference type="PANTHER" id="PTHR33747">
    <property type="entry name" value="UPF0225 PROTEIN SCO1677"/>
    <property type="match status" value="1"/>
</dbReference>
<evidence type="ECO:0000313" key="2">
    <source>
        <dbReference type="Proteomes" id="UP000189670"/>
    </source>
</evidence>
<sequence length="187" mass="21837">MKQHIIESTPIQQVDASFPEKKIERDSLMIGFHQIFPYAENLIIHANDILYYLDDQYCLASTCSCTHTILTFLAIKDGQPMSKSRPMVMMFDYKDKSYKVVDPGATVYTPPEELFNKILNSNLVTKFKERHKKLRLLYYNFRKKKRKSLKKSFKNPFMAKKKDDVQKVGRNDPCPCGSGKKFKKCCM</sequence>
<reference evidence="2" key="1">
    <citation type="submission" date="2012-11" db="EMBL/GenBank/DDBJ databases">
        <authorList>
            <person name="Lucero-Rivera Y.E."/>
            <person name="Tovar-Ramirez D."/>
        </authorList>
    </citation>
    <scope>NUCLEOTIDE SEQUENCE [LARGE SCALE GENOMIC DNA]</scope>
    <source>
        <strain evidence="2">Araruama</strain>
    </source>
</reference>
<dbReference type="Pfam" id="PF02810">
    <property type="entry name" value="SEC-C"/>
    <property type="match status" value="1"/>
</dbReference>
<evidence type="ECO:0000313" key="1">
    <source>
        <dbReference type="EMBL" id="ETR69596.1"/>
    </source>
</evidence>
<dbReference type="SUPFAM" id="SSF103642">
    <property type="entry name" value="Sec-C motif"/>
    <property type="match status" value="1"/>
</dbReference>
<dbReference type="AlphaFoldDB" id="A0A1V1P4B9"/>
<accession>A0A1V1P4B9</accession>
<dbReference type="PANTHER" id="PTHR33747:SF1">
    <property type="entry name" value="ADENYLATE CYCLASE-ASSOCIATED CAP C-TERMINAL DOMAIN-CONTAINING PROTEIN"/>
    <property type="match status" value="1"/>
</dbReference>
<dbReference type="InterPro" id="IPR004027">
    <property type="entry name" value="SEC_C_motif"/>
</dbReference>
<dbReference type="Gene3D" id="3.10.450.50">
    <property type="match status" value="1"/>
</dbReference>